<feature type="transmembrane region" description="Helical" evidence="1">
    <location>
        <begin position="27"/>
        <end position="48"/>
    </location>
</feature>
<dbReference type="AlphaFoldDB" id="A0A934NJI2"/>
<comment type="caution">
    <text evidence="2">The sequence shown here is derived from an EMBL/GenBank/DDBJ whole genome shotgun (WGS) entry which is preliminary data.</text>
</comment>
<organism evidence="2 3">
    <name type="scientific">Candidatus Amunia macphersoniae</name>
    <dbReference type="NCBI Taxonomy" id="3127014"/>
    <lineage>
        <taxon>Bacteria</taxon>
        <taxon>Bacillati</taxon>
        <taxon>Candidatus Dormiibacterota</taxon>
        <taxon>Candidatus Dormibacteria</taxon>
        <taxon>Candidatus Aeolococcales</taxon>
        <taxon>Candidatus Aeolococcaceae</taxon>
        <taxon>Candidatus Amunia</taxon>
    </lineage>
</organism>
<proteinExistence type="predicted"/>
<sequence>MHPVPIDEGAKDRRRIGPFWIEEGLGLVYAGAAILAAVTLLYILAVVLRPA</sequence>
<keyword evidence="1" id="KW-1133">Transmembrane helix</keyword>
<gene>
    <name evidence="2" type="ORF">JF887_08610</name>
</gene>
<reference evidence="2 3" key="1">
    <citation type="submission" date="2020-10" db="EMBL/GenBank/DDBJ databases">
        <title>Ca. Dormibacterota MAGs.</title>
        <authorList>
            <person name="Montgomery K."/>
        </authorList>
    </citation>
    <scope>NUCLEOTIDE SEQUENCE [LARGE SCALE GENOMIC DNA]</scope>
    <source>
        <strain evidence="2">Mitchell_Peninsula_5</strain>
    </source>
</reference>
<evidence type="ECO:0000313" key="2">
    <source>
        <dbReference type="EMBL" id="MBJ7609474.1"/>
    </source>
</evidence>
<protein>
    <submittedName>
        <fullName evidence="2">Uncharacterized protein</fullName>
    </submittedName>
</protein>
<accession>A0A934NJI2</accession>
<dbReference type="EMBL" id="JAEKNN010000046">
    <property type="protein sequence ID" value="MBJ7609474.1"/>
    <property type="molecule type" value="Genomic_DNA"/>
</dbReference>
<keyword evidence="1" id="KW-0472">Membrane</keyword>
<dbReference type="Proteomes" id="UP000614410">
    <property type="component" value="Unassembled WGS sequence"/>
</dbReference>
<name>A0A934NJI2_9BACT</name>
<evidence type="ECO:0000256" key="1">
    <source>
        <dbReference type="SAM" id="Phobius"/>
    </source>
</evidence>
<evidence type="ECO:0000313" key="3">
    <source>
        <dbReference type="Proteomes" id="UP000614410"/>
    </source>
</evidence>
<keyword evidence="1" id="KW-0812">Transmembrane</keyword>